<dbReference type="EMBL" id="JACOSL010000037">
    <property type="protein sequence ID" value="MBI1756626.1"/>
    <property type="molecule type" value="Genomic_DNA"/>
</dbReference>
<organism evidence="2 3">
    <name type="scientific">Fimbriimonas ginsengisoli</name>
    <dbReference type="NCBI Taxonomy" id="1005039"/>
    <lineage>
        <taxon>Bacteria</taxon>
        <taxon>Bacillati</taxon>
        <taxon>Armatimonadota</taxon>
        <taxon>Fimbriimonadia</taxon>
        <taxon>Fimbriimonadales</taxon>
        <taxon>Fimbriimonadaceae</taxon>
        <taxon>Fimbriimonas</taxon>
    </lineage>
</organism>
<dbReference type="Gene3D" id="3.90.1150.200">
    <property type="match status" value="1"/>
</dbReference>
<gene>
    <name evidence="2" type="ORF">HYR64_05915</name>
</gene>
<sequence>MTVERYRPASVDEYLARVSSDDARASLAKLRAIIRDAAPEAAEVIAYGIPTYKFHGMVCSFAAFKNHSSFFPGHTVADFVDALKGYKTSKSTVQFPHDQPLPESLVRAMVKARVAENVAGKRG</sequence>
<evidence type="ECO:0000313" key="2">
    <source>
        <dbReference type="EMBL" id="MBI1756626.1"/>
    </source>
</evidence>
<feature type="domain" description="YdhG-like" evidence="1">
    <location>
        <begin position="24"/>
        <end position="114"/>
    </location>
</feature>
<proteinExistence type="predicted"/>
<dbReference type="InterPro" id="IPR014922">
    <property type="entry name" value="YdhG-like"/>
</dbReference>
<name>A0A931M0F0_FIMGI</name>
<evidence type="ECO:0000313" key="3">
    <source>
        <dbReference type="Proteomes" id="UP000727962"/>
    </source>
</evidence>
<evidence type="ECO:0000259" key="1">
    <source>
        <dbReference type="Pfam" id="PF08818"/>
    </source>
</evidence>
<reference evidence="2" key="1">
    <citation type="submission" date="2020-07" db="EMBL/GenBank/DDBJ databases">
        <title>Huge and variable diversity of episymbiotic CPR bacteria and DPANN archaea in groundwater ecosystems.</title>
        <authorList>
            <person name="He C.Y."/>
            <person name="Keren R."/>
            <person name="Whittaker M."/>
            <person name="Farag I.F."/>
            <person name="Doudna J."/>
            <person name="Cate J.H.D."/>
            <person name="Banfield J.F."/>
        </authorList>
    </citation>
    <scope>NUCLEOTIDE SEQUENCE</scope>
    <source>
        <strain evidence="2">NC_groundwater_17_Pr7_B-0.1um_64_12</strain>
    </source>
</reference>
<protein>
    <submittedName>
        <fullName evidence="2">DUF1801 domain-containing protein</fullName>
    </submittedName>
</protein>
<dbReference type="Proteomes" id="UP000727962">
    <property type="component" value="Unassembled WGS sequence"/>
</dbReference>
<accession>A0A931M0F0</accession>
<comment type="caution">
    <text evidence="2">The sequence shown here is derived from an EMBL/GenBank/DDBJ whole genome shotgun (WGS) entry which is preliminary data.</text>
</comment>
<dbReference type="SUPFAM" id="SSF159888">
    <property type="entry name" value="YdhG-like"/>
    <property type="match status" value="1"/>
</dbReference>
<dbReference type="AlphaFoldDB" id="A0A931M0F0"/>
<dbReference type="Pfam" id="PF08818">
    <property type="entry name" value="DUF1801"/>
    <property type="match status" value="1"/>
</dbReference>